<dbReference type="Proteomes" id="UP000887574">
    <property type="component" value="Unplaced"/>
</dbReference>
<reference evidence="3" key="1">
    <citation type="submission" date="2022-11" db="UniProtKB">
        <authorList>
            <consortium name="WormBaseParasite"/>
        </authorList>
    </citation>
    <scope>IDENTIFICATION</scope>
</reference>
<feature type="chain" id="PRO_5036757597" evidence="1">
    <location>
        <begin position="23"/>
        <end position="699"/>
    </location>
</feature>
<evidence type="ECO:0000313" key="3">
    <source>
        <dbReference type="WBParaSite" id="jg24782"/>
    </source>
</evidence>
<keyword evidence="2" id="KW-1185">Reference proteome</keyword>
<protein>
    <submittedName>
        <fullName evidence="3">Uncharacterized protein</fullName>
    </submittedName>
</protein>
<evidence type="ECO:0000313" key="2">
    <source>
        <dbReference type="Proteomes" id="UP000887574"/>
    </source>
</evidence>
<name>A0A915DXQ1_9BILA</name>
<feature type="signal peptide" evidence="1">
    <location>
        <begin position="1"/>
        <end position="22"/>
    </location>
</feature>
<accession>A0A915DXQ1</accession>
<dbReference type="AlphaFoldDB" id="A0A915DXQ1"/>
<dbReference type="WBParaSite" id="jg24782">
    <property type="protein sequence ID" value="jg24782"/>
    <property type="gene ID" value="jg24782"/>
</dbReference>
<organism evidence="2 3">
    <name type="scientific">Ditylenchus dipsaci</name>
    <dbReference type="NCBI Taxonomy" id="166011"/>
    <lineage>
        <taxon>Eukaryota</taxon>
        <taxon>Metazoa</taxon>
        <taxon>Ecdysozoa</taxon>
        <taxon>Nematoda</taxon>
        <taxon>Chromadorea</taxon>
        <taxon>Rhabditida</taxon>
        <taxon>Tylenchina</taxon>
        <taxon>Tylenchomorpha</taxon>
        <taxon>Sphaerularioidea</taxon>
        <taxon>Anguinidae</taxon>
        <taxon>Anguininae</taxon>
        <taxon>Ditylenchus</taxon>
    </lineage>
</organism>
<keyword evidence="1" id="KW-0732">Signal</keyword>
<evidence type="ECO:0000256" key="1">
    <source>
        <dbReference type="SAM" id="SignalP"/>
    </source>
</evidence>
<sequence>MSSNFQTIVFLVSFLVFLNASAIDRNHEHQVFGEQGLLNLQSGGKHIIHVYNTQSNVSLRASPNAHTSAIVYGNNLTISNHSISSIYTNSSVSINNNAGHNSSLHFYTTPGSNSSIFMNAGWNSTVYVHSASHTNTSIYLNDTAVANSINGQLNRSSSVHLFSNAYSRPNISVCEINSTLHLHEAPGSNTTLTVIAKNNWNSSVVVHSGMNSTSVVLLVATRGWNSTMMVGNVDSTVQVQDKQWLICKKERYALTKIWKGYCDDLVFHGLPDFRDGPRSGPDGHYQHYQKSSETCKAVSVLTTCLDSKMDEPVLKTIVNKDNRTFTARQLRQKYKYDEYMCSLPDNALRGSYLCFFSHPIVVELQKLFVNHQMLIPELGNCEATMTLLKRVESTLRENCGNTATNIIFNSTNLLLLSKYTHLIKGSVTVVPLNNCPVFPNLLSFIVLSGFFSHRSFLVFLCDPHMVFHMTPPPFKGVHRQVVLAREFVEVWHLVAKFLFESPSVGYADLGAHFLLFVVMRSARMGLAVSGQLKEPDCRRSCCSKDVRQISFPAWSPPLSAHFKGKSSNTCPDTGNISMPAMFEQVDLGEMCEPAKQMSKVCLDAFNNFCLCCGEWRRCVILRDWTRLGQLIVVGDQPRCFVDVLVVSGRVVVGDQGFGRSAVCVPSVAFSLEVLLVSLSVISIVLAAFKFCSCLCSSGG</sequence>
<proteinExistence type="predicted"/>